<dbReference type="AlphaFoldDB" id="A0A1M4W0R8"/>
<comment type="subunit">
    <text evidence="10">Homotetramer; dimer of dimers.</text>
</comment>
<evidence type="ECO:0000256" key="12">
    <source>
        <dbReference type="RuleBase" id="RU004462"/>
    </source>
</evidence>
<evidence type="ECO:0000256" key="4">
    <source>
        <dbReference type="ARBA" id="ARBA00022679"/>
    </source>
</evidence>
<feature type="binding site" evidence="10">
    <location>
        <position position="268"/>
    </location>
    <ligand>
        <name>ATP</name>
        <dbReference type="ChEBI" id="CHEBI:30616"/>
        <note>ligand shared between two neighboring subunits</note>
    </ligand>
</feature>
<feature type="binding site" evidence="10">
    <location>
        <position position="241"/>
    </location>
    <ligand>
        <name>L-methionine</name>
        <dbReference type="ChEBI" id="CHEBI:57844"/>
        <note>ligand shared between two neighboring subunits</note>
    </ligand>
</feature>
<evidence type="ECO:0000256" key="11">
    <source>
        <dbReference type="RuleBase" id="RU000542"/>
    </source>
</evidence>
<dbReference type="STRING" id="213588.SAMN02745204_01064"/>
<evidence type="ECO:0000259" key="15">
    <source>
        <dbReference type="Pfam" id="PF02773"/>
    </source>
</evidence>
<feature type="binding site" evidence="10">
    <location>
        <position position="43"/>
    </location>
    <ligand>
        <name>K(+)</name>
        <dbReference type="ChEBI" id="CHEBI:29103"/>
    </ligand>
</feature>
<proteinExistence type="inferred from homology"/>
<feature type="binding site" description="in other chain" evidence="10">
    <location>
        <position position="15"/>
    </location>
    <ligand>
        <name>ATP</name>
        <dbReference type="ChEBI" id="CHEBI:30616"/>
        <note>ligand shared between two neighboring subunits</note>
    </ligand>
</feature>
<keyword evidence="17" id="KW-1185">Reference proteome</keyword>
<evidence type="ECO:0000256" key="6">
    <source>
        <dbReference type="ARBA" id="ARBA00022741"/>
    </source>
</evidence>
<evidence type="ECO:0000256" key="7">
    <source>
        <dbReference type="ARBA" id="ARBA00022840"/>
    </source>
</evidence>
<evidence type="ECO:0000259" key="14">
    <source>
        <dbReference type="Pfam" id="PF02772"/>
    </source>
</evidence>
<gene>
    <name evidence="10" type="primary">metK</name>
    <name evidence="16" type="ORF">SAMN02745204_01064</name>
</gene>
<feature type="binding site" description="in other chain" evidence="10">
    <location>
        <begin position="232"/>
        <end position="233"/>
    </location>
    <ligand>
        <name>ATP</name>
        <dbReference type="ChEBI" id="CHEBI:30616"/>
        <note>ligand shared between two neighboring subunits</note>
    </ligand>
</feature>
<dbReference type="PIRSF" id="PIRSF000497">
    <property type="entry name" value="MAT"/>
    <property type="match status" value="1"/>
</dbReference>
<dbReference type="InterPro" id="IPR022636">
    <property type="entry name" value="S-AdoMet_synthetase_sfam"/>
</dbReference>
<dbReference type="Pfam" id="PF02773">
    <property type="entry name" value="S-AdoMet_synt_C"/>
    <property type="match status" value="1"/>
</dbReference>
<feature type="binding site" description="in other chain" evidence="10">
    <location>
        <begin position="164"/>
        <end position="166"/>
    </location>
    <ligand>
        <name>ATP</name>
        <dbReference type="ChEBI" id="CHEBI:30616"/>
        <note>ligand shared between two neighboring subunits</note>
    </ligand>
</feature>
<evidence type="ECO:0000256" key="10">
    <source>
        <dbReference type="HAMAP-Rule" id="MF_00086"/>
    </source>
</evidence>
<evidence type="ECO:0000256" key="3">
    <source>
        <dbReference type="ARBA" id="ARBA00022563"/>
    </source>
</evidence>
<comment type="cofactor">
    <cofactor evidence="10">
        <name>K(+)</name>
        <dbReference type="ChEBI" id="CHEBI:29103"/>
    </cofactor>
    <text evidence="10">Binds 1 potassium ion per subunit.</text>
</comment>
<evidence type="ECO:0000256" key="2">
    <source>
        <dbReference type="ARBA" id="ARBA00009685"/>
    </source>
</evidence>
<evidence type="ECO:0000259" key="13">
    <source>
        <dbReference type="Pfam" id="PF00438"/>
    </source>
</evidence>
<feature type="binding site" description="in other chain" evidence="10">
    <location>
        <position position="56"/>
    </location>
    <ligand>
        <name>L-methionine</name>
        <dbReference type="ChEBI" id="CHEBI:57844"/>
        <note>ligand shared between two neighboring subunits</note>
    </ligand>
</feature>
<accession>A0A1M4W0R8</accession>
<evidence type="ECO:0000256" key="8">
    <source>
        <dbReference type="ARBA" id="ARBA00022842"/>
    </source>
</evidence>
<keyword evidence="7 10" id="KW-0067">ATP-binding</keyword>
<dbReference type="RefSeq" id="WP_072755577.1">
    <property type="nucleotide sequence ID" value="NZ_FQUK01000013.1"/>
</dbReference>
<dbReference type="InterPro" id="IPR022628">
    <property type="entry name" value="S-AdoMet_synt_N"/>
</dbReference>
<feature type="binding site" evidence="10">
    <location>
        <position position="17"/>
    </location>
    <ligand>
        <name>Mg(2+)</name>
        <dbReference type="ChEBI" id="CHEBI:18420"/>
    </ligand>
</feature>
<dbReference type="InterPro" id="IPR022631">
    <property type="entry name" value="ADOMET_SYNTHASE_CS"/>
</dbReference>
<feature type="binding site" description="in other chain" evidence="10">
    <location>
        <position position="99"/>
    </location>
    <ligand>
        <name>L-methionine</name>
        <dbReference type="ChEBI" id="CHEBI:57844"/>
        <note>ligand shared between two neighboring subunits</note>
    </ligand>
</feature>
<dbReference type="Pfam" id="PF02772">
    <property type="entry name" value="S-AdoMet_synt_M"/>
    <property type="match status" value="1"/>
</dbReference>
<dbReference type="CDD" id="cd18079">
    <property type="entry name" value="S-AdoMet_synt"/>
    <property type="match status" value="1"/>
</dbReference>
<feature type="domain" description="S-adenosylmethionine synthetase C-terminal" evidence="15">
    <location>
        <begin position="235"/>
        <end position="366"/>
    </location>
</feature>
<dbReference type="HAMAP" id="MF_00086">
    <property type="entry name" value="S_AdoMet_synth1"/>
    <property type="match status" value="1"/>
</dbReference>
<evidence type="ECO:0000256" key="5">
    <source>
        <dbReference type="ARBA" id="ARBA00022723"/>
    </source>
</evidence>
<keyword evidence="8 10" id="KW-0460">Magnesium</keyword>
<reference evidence="17" key="1">
    <citation type="submission" date="2016-11" db="EMBL/GenBank/DDBJ databases">
        <authorList>
            <person name="Varghese N."/>
            <person name="Submissions S."/>
        </authorList>
    </citation>
    <scope>NUCLEOTIDE SEQUENCE [LARGE SCALE GENOMIC DNA]</scope>
    <source>
        <strain evidence="17">DSM 14834</strain>
    </source>
</reference>
<feature type="binding site" description="in other chain" evidence="10">
    <location>
        <position position="272"/>
    </location>
    <ligand>
        <name>L-methionine</name>
        <dbReference type="ChEBI" id="CHEBI:57844"/>
        <note>ligand shared between two neighboring subunits</note>
    </ligand>
</feature>
<dbReference type="InterPro" id="IPR002133">
    <property type="entry name" value="S-AdoMet_synthetase"/>
</dbReference>
<feature type="binding site" evidence="10">
    <location>
        <position position="241"/>
    </location>
    <ligand>
        <name>ATP</name>
        <dbReference type="ChEBI" id="CHEBI:30616"/>
        <note>ligand shared between two neighboring subunits</note>
    </ligand>
</feature>
<protein>
    <recommendedName>
        <fullName evidence="10">S-adenosylmethionine synthase</fullName>
        <shortName evidence="10">AdoMet synthase</shortName>
        <ecNumber evidence="10">2.5.1.6</ecNumber>
    </recommendedName>
    <alternativeName>
        <fullName evidence="10">MAT</fullName>
    </alternativeName>
    <alternativeName>
        <fullName evidence="10">Methionine adenosyltransferase</fullName>
    </alternativeName>
</protein>
<dbReference type="PROSITE" id="PS00377">
    <property type="entry name" value="ADOMET_SYNTHASE_2"/>
    <property type="match status" value="1"/>
</dbReference>
<keyword evidence="6 10" id="KW-0547">Nucleotide-binding</keyword>
<dbReference type="GO" id="GO:0005737">
    <property type="term" value="C:cytoplasm"/>
    <property type="evidence" value="ECO:0007669"/>
    <property type="project" value="UniProtKB-SubCell"/>
</dbReference>
<name>A0A1M4W0R8_9GAMM</name>
<evidence type="ECO:0000256" key="9">
    <source>
        <dbReference type="ARBA" id="ARBA00022958"/>
    </source>
</evidence>
<evidence type="ECO:0000256" key="1">
    <source>
        <dbReference type="ARBA" id="ARBA00005224"/>
    </source>
</evidence>
<evidence type="ECO:0000313" key="17">
    <source>
        <dbReference type="Proteomes" id="UP000242857"/>
    </source>
</evidence>
<dbReference type="PROSITE" id="PS00376">
    <property type="entry name" value="ADOMET_SYNTHASE_1"/>
    <property type="match status" value="1"/>
</dbReference>
<evidence type="ECO:0000313" key="16">
    <source>
        <dbReference type="EMBL" id="SHE74848.1"/>
    </source>
</evidence>
<dbReference type="NCBIfam" id="TIGR01034">
    <property type="entry name" value="metK"/>
    <property type="match status" value="1"/>
</dbReference>
<dbReference type="InterPro" id="IPR022630">
    <property type="entry name" value="S-AdoMet_synt_C"/>
</dbReference>
<organism evidence="16 17">
    <name type="scientific">Thermomonas hydrothermalis</name>
    <dbReference type="NCBI Taxonomy" id="213588"/>
    <lineage>
        <taxon>Bacteria</taxon>
        <taxon>Pseudomonadati</taxon>
        <taxon>Pseudomonadota</taxon>
        <taxon>Gammaproteobacteria</taxon>
        <taxon>Lysobacterales</taxon>
        <taxon>Lysobacteraceae</taxon>
        <taxon>Thermomonas</taxon>
    </lineage>
</organism>
<keyword evidence="9 10" id="KW-0630">Potassium</keyword>
<dbReference type="GO" id="GO:0000287">
    <property type="term" value="F:magnesium ion binding"/>
    <property type="evidence" value="ECO:0007669"/>
    <property type="project" value="UniProtKB-UniRule"/>
</dbReference>
<dbReference type="EMBL" id="FQUK01000013">
    <property type="protein sequence ID" value="SHE74848.1"/>
    <property type="molecule type" value="Genomic_DNA"/>
</dbReference>
<sequence length="403" mass="43707">MSSYLFTSESVSEGHPDKIADQLSDAVLDAILAQDKHARVACETLVKTGAAIVAGEVTTSAWVDIEELARRIINGIGYDNSDVGFDGHTCAIINMLGKQSPDINRGVDRKKPEDQGAGDQGLMFGYACNEAPEFMPAPIYYAHRLVEQQAKVRKSGKLPWLRPDAKSQVTLRYEDGVVSGLDAVVLSTQHDPDIKHKDIVEAVVEHIFKPVLPKAWLAALPKSKMHINPTGKFVIGGPVGDCGLTGRKIIVDTYGGMARHGGGAFSGKDPSKVDRSAAYAARYVAKNIVAAGLADKCEVQVSYAIGVAEPTSISVTTFGTGKVSDEVIEKLIRAHFDLRPYAISRMLDLEHPIYLPTATYGHFGRKPKEISYTDGEGKKQKATLFSWEKTDKAEALRKAAKLK</sequence>
<feature type="domain" description="S-adenosylmethionine synthetase central" evidence="14">
    <location>
        <begin position="114"/>
        <end position="233"/>
    </location>
</feature>
<comment type="similarity">
    <text evidence="2 10 12">Belongs to the AdoMet synthase family.</text>
</comment>
<dbReference type="PANTHER" id="PTHR11964">
    <property type="entry name" value="S-ADENOSYLMETHIONINE SYNTHETASE"/>
    <property type="match status" value="1"/>
</dbReference>
<feature type="region of interest" description="Flexible loop" evidence="10">
    <location>
        <begin position="99"/>
        <end position="109"/>
    </location>
</feature>
<dbReference type="Pfam" id="PF00438">
    <property type="entry name" value="S-AdoMet_synt_N"/>
    <property type="match status" value="1"/>
</dbReference>
<comment type="cofactor">
    <cofactor evidence="10">
        <name>Mg(2+)</name>
        <dbReference type="ChEBI" id="CHEBI:18420"/>
    </cofactor>
    <text evidence="10">Binds 2 divalent ions per subunit.</text>
</comment>
<dbReference type="Proteomes" id="UP000242857">
    <property type="component" value="Unassembled WGS sequence"/>
</dbReference>
<dbReference type="GO" id="GO:0005524">
    <property type="term" value="F:ATP binding"/>
    <property type="evidence" value="ECO:0007669"/>
    <property type="project" value="UniProtKB-UniRule"/>
</dbReference>
<dbReference type="UniPathway" id="UPA00315">
    <property type="reaction ID" value="UER00080"/>
</dbReference>
<comment type="subcellular location">
    <subcellularLocation>
        <location evidence="10 11">Cytoplasm</location>
    </subcellularLocation>
</comment>
<comment type="pathway">
    <text evidence="1 10">Amino-acid biosynthesis; S-adenosyl-L-methionine biosynthesis; S-adenosyl-L-methionine from L-methionine: step 1/1.</text>
</comment>
<feature type="binding site" evidence="10">
    <location>
        <position position="264"/>
    </location>
    <ligand>
        <name>ATP</name>
        <dbReference type="ChEBI" id="CHEBI:30616"/>
        <note>ligand shared between two neighboring subunits</note>
    </ligand>
</feature>
<comment type="catalytic activity">
    <reaction evidence="10">
        <text>L-methionine + ATP + H2O = S-adenosyl-L-methionine + phosphate + diphosphate</text>
        <dbReference type="Rhea" id="RHEA:21080"/>
        <dbReference type="ChEBI" id="CHEBI:15377"/>
        <dbReference type="ChEBI" id="CHEBI:30616"/>
        <dbReference type="ChEBI" id="CHEBI:33019"/>
        <dbReference type="ChEBI" id="CHEBI:43474"/>
        <dbReference type="ChEBI" id="CHEBI:57844"/>
        <dbReference type="ChEBI" id="CHEBI:59789"/>
        <dbReference type="EC" id="2.5.1.6"/>
    </reaction>
</comment>
<feature type="binding site" description="in other chain" evidence="10">
    <location>
        <begin position="247"/>
        <end position="248"/>
    </location>
    <ligand>
        <name>ATP</name>
        <dbReference type="ChEBI" id="CHEBI:30616"/>
        <note>ligand shared between two neighboring subunits</note>
    </ligand>
</feature>
<feature type="domain" description="S-adenosylmethionine synthetase N-terminal" evidence="13">
    <location>
        <begin position="4"/>
        <end position="101"/>
    </location>
</feature>
<dbReference type="SUPFAM" id="SSF55973">
    <property type="entry name" value="S-adenosylmethionine synthetase"/>
    <property type="match status" value="3"/>
</dbReference>
<dbReference type="GO" id="GO:0006730">
    <property type="term" value="P:one-carbon metabolic process"/>
    <property type="evidence" value="ECO:0007669"/>
    <property type="project" value="UniProtKB-KW"/>
</dbReference>
<dbReference type="GO" id="GO:0004478">
    <property type="term" value="F:methionine adenosyltransferase activity"/>
    <property type="evidence" value="ECO:0007669"/>
    <property type="project" value="UniProtKB-UniRule"/>
</dbReference>
<dbReference type="Gene3D" id="3.30.300.10">
    <property type="match status" value="3"/>
</dbReference>
<dbReference type="GO" id="GO:0006556">
    <property type="term" value="P:S-adenosylmethionine biosynthetic process"/>
    <property type="evidence" value="ECO:0007669"/>
    <property type="project" value="UniProtKB-UniRule"/>
</dbReference>
<keyword evidence="5 10" id="KW-0479">Metal-binding</keyword>
<keyword evidence="3 10" id="KW-0554">One-carbon metabolism</keyword>
<keyword evidence="10" id="KW-0963">Cytoplasm</keyword>
<dbReference type="InterPro" id="IPR022629">
    <property type="entry name" value="S-AdoMet_synt_central"/>
</dbReference>
<keyword evidence="4 10" id="KW-0808">Transferase</keyword>
<dbReference type="EC" id="2.5.1.6" evidence="10"/>
<comment type="function">
    <text evidence="10">Catalyzes the formation of S-adenosylmethionine (AdoMet) from methionine and ATP. The overall synthetic reaction is composed of two sequential steps, AdoMet formation and the subsequent tripolyphosphate hydrolysis which occurs prior to release of AdoMet from the enzyme.</text>
</comment>
<dbReference type="FunFam" id="3.30.300.10:FF:000003">
    <property type="entry name" value="S-adenosylmethionine synthase"/>
    <property type="match status" value="1"/>
</dbReference>
<dbReference type="OrthoDB" id="9801686at2"/>